<evidence type="ECO:0000256" key="1">
    <source>
        <dbReference type="SAM" id="SignalP"/>
    </source>
</evidence>
<sequence length="384" mass="41856">MRVSYVSIVAALLSVVSAKICTNQSVPIHITSRNGLFGHVAVPETNRDATNFTLSLGRQGHNFTNEGLAGYHTISKTYHIMTQYCTPDHPTKKDPAIQILTHGIGFDRTYWDTSYHDFQQSYVNVAVDKFGYYTLSFDRLGIGESSHGDPRDEIQSFLEVQAIRALTICLREGSFPNVHHKFSKIIHTGHSFGSAQTYSLTAMYPDISDGIVLTGFSVNGSFAPSYFDIAGNWVQAALNVPKRLGGYPRGYLVASNTEALEILFLFPGHFPPGLLDLAEETKIPVSIGELLTLGSIPASNPYKGPVLVFTGEHDVPFCGGDCLATGDPSLASIPAAVAKSFPNTKDFEAYIQPQTGHGLTFHNNVTAGYEVIQRFLESKGLKST</sequence>
<accession>A0A9P4IHY0</accession>
<dbReference type="SUPFAM" id="SSF53474">
    <property type="entry name" value="alpha/beta-Hydrolases"/>
    <property type="match status" value="1"/>
</dbReference>
<dbReference type="OrthoDB" id="190201at2759"/>
<gene>
    <name evidence="2" type="ORF">NA57DRAFT_38322</name>
</gene>
<evidence type="ECO:0008006" key="4">
    <source>
        <dbReference type="Google" id="ProtNLM"/>
    </source>
</evidence>
<evidence type="ECO:0000313" key="2">
    <source>
        <dbReference type="EMBL" id="KAF2099967.1"/>
    </source>
</evidence>
<protein>
    <recommendedName>
        <fullName evidence="4">AB hydrolase-1 domain-containing protein</fullName>
    </recommendedName>
</protein>
<name>A0A9P4IHY0_9PEZI</name>
<dbReference type="EMBL" id="ML978125">
    <property type="protein sequence ID" value="KAF2099967.1"/>
    <property type="molecule type" value="Genomic_DNA"/>
</dbReference>
<comment type="caution">
    <text evidence="2">The sequence shown here is derived from an EMBL/GenBank/DDBJ whole genome shotgun (WGS) entry which is preliminary data.</text>
</comment>
<proteinExistence type="predicted"/>
<dbReference type="AlphaFoldDB" id="A0A9P4IHY0"/>
<reference evidence="2" key="1">
    <citation type="journal article" date="2020" name="Stud. Mycol.">
        <title>101 Dothideomycetes genomes: a test case for predicting lifestyles and emergence of pathogens.</title>
        <authorList>
            <person name="Haridas S."/>
            <person name="Albert R."/>
            <person name="Binder M."/>
            <person name="Bloem J."/>
            <person name="Labutti K."/>
            <person name="Salamov A."/>
            <person name="Andreopoulos B."/>
            <person name="Baker S."/>
            <person name="Barry K."/>
            <person name="Bills G."/>
            <person name="Bluhm B."/>
            <person name="Cannon C."/>
            <person name="Castanera R."/>
            <person name="Culley D."/>
            <person name="Daum C."/>
            <person name="Ezra D."/>
            <person name="Gonzalez J."/>
            <person name="Henrissat B."/>
            <person name="Kuo A."/>
            <person name="Liang C."/>
            <person name="Lipzen A."/>
            <person name="Lutzoni F."/>
            <person name="Magnuson J."/>
            <person name="Mondo S."/>
            <person name="Nolan M."/>
            <person name="Ohm R."/>
            <person name="Pangilinan J."/>
            <person name="Park H.-J."/>
            <person name="Ramirez L."/>
            <person name="Alfaro M."/>
            <person name="Sun H."/>
            <person name="Tritt A."/>
            <person name="Yoshinaga Y."/>
            <person name="Zwiers L.-H."/>
            <person name="Turgeon B."/>
            <person name="Goodwin S."/>
            <person name="Spatafora J."/>
            <person name="Crous P."/>
            <person name="Grigoriev I."/>
        </authorList>
    </citation>
    <scope>NUCLEOTIDE SEQUENCE</scope>
    <source>
        <strain evidence="2">CBS 133067</strain>
    </source>
</reference>
<dbReference type="Proteomes" id="UP000799772">
    <property type="component" value="Unassembled WGS sequence"/>
</dbReference>
<dbReference type="Gene3D" id="3.40.50.1820">
    <property type="entry name" value="alpha/beta hydrolase"/>
    <property type="match status" value="1"/>
</dbReference>
<feature type="chain" id="PRO_5040500952" description="AB hydrolase-1 domain-containing protein" evidence="1">
    <location>
        <begin position="19"/>
        <end position="384"/>
    </location>
</feature>
<feature type="signal peptide" evidence="1">
    <location>
        <begin position="1"/>
        <end position="18"/>
    </location>
</feature>
<dbReference type="InterPro" id="IPR029058">
    <property type="entry name" value="AB_hydrolase_fold"/>
</dbReference>
<keyword evidence="1" id="KW-0732">Signal</keyword>
<keyword evidence="3" id="KW-1185">Reference proteome</keyword>
<organism evidence="2 3">
    <name type="scientific">Rhizodiscina lignyota</name>
    <dbReference type="NCBI Taxonomy" id="1504668"/>
    <lineage>
        <taxon>Eukaryota</taxon>
        <taxon>Fungi</taxon>
        <taxon>Dikarya</taxon>
        <taxon>Ascomycota</taxon>
        <taxon>Pezizomycotina</taxon>
        <taxon>Dothideomycetes</taxon>
        <taxon>Pleosporomycetidae</taxon>
        <taxon>Aulographales</taxon>
        <taxon>Rhizodiscinaceae</taxon>
        <taxon>Rhizodiscina</taxon>
    </lineage>
</organism>
<evidence type="ECO:0000313" key="3">
    <source>
        <dbReference type="Proteomes" id="UP000799772"/>
    </source>
</evidence>